<comment type="caution">
    <text evidence="3">The sequence shown here is derived from an EMBL/GenBank/DDBJ whole genome shotgun (WGS) entry which is preliminary data.</text>
</comment>
<dbReference type="EMBL" id="BAAADV010000008">
    <property type="protein sequence ID" value="GAA0683046.1"/>
    <property type="molecule type" value="Genomic_DNA"/>
</dbReference>
<name>A0AAV3TEQ3_9EURY</name>
<dbReference type="RefSeq" id="WP_343776002.1">
    <property type="nucleotide sequence ID" value="NZ_BAAADV010000008.1"/>
</dbReference>
<dbReference type="AlphaFoldDB" id="A0AAV3TEQ3"/>
<protein>
    <recommendedName>
        <fullName evidence="5">DUF4239 domain-containing protein</fullName>
    </recommendedName>
</protein>
<dbReference type="Pfam" id="PF25927">
    <property type="entry name" value="DUF7972"/>
    <property type="match status" value="1"/>
</dbReference>
<dbReference type="Proteomes" id="UP001500420">
    <property type="component" value="Unassembled WGS sequence"/>
</dbReference>
<feature type="transmembrane region" description="Helical" evidence="2">
    <location>
        <begin position="28"/>
        <end position="53"/>
    </location>
</feature>
<evidence type="ECO:0000256" key="2">
    <source>
        <dbReference type="SAM" id="Phobius"/>
    </source>
</evidence>
<evidence type="ECO:0000256" key="1">
    <source>
        <dbReference type="SAM" id="Coils"/>
    </source>
</evidence>
<organism evidence="3 4">
    <name type="scientific">Natronoarchaeum mannanilyticum</name>
    <dbReference type="NCBI Taxonomy" id="926360"/>
    <lineage>
        <taxon>Archaea</taxon>
        <taxon>Methanobacteriati</taxon>
        <taxon>Methanobacteriota</taxon>
        <taxon>Stenosarchaea group</taxon>
        <taxon>Halobacteria</taxon>
        <taxon>Halobacteriales</taxon>
        <taxon>Natronoarchaeaceae</taxon>
    </lineage>
</organism>
<evidence type="ECO:0000313" key="3">
    <source>
        <dbReference type="EMBL" id="GAA0683046.1"/>
    </source>
</evidence>
<evidence type="ECO:0008006" key="5">
    <source>
        <dbReference type="Google" id="ProtNLM"/>
    </source>
</evidence>
<keyword evidence="2" id="KW-1133">Transmembrane helix</keyword>
<feature type="transmembrane region" description="Helical" evidence="2">
    <location>
        <begin position="292"/>
        <end position="316"/>
    </location>
</feature>
<sequence>MSKTAAGSADRHDSSAPERWVLLTGSRLLVSLVILLVIGLVFVTTAVLGLATVTTPSRVMWYLNGTVNGLLTLVPIAVGVNQIVLTHEFGSIQDLYQRRTDVTEFRERVEQYTEDPVTSSHASDLFATLLAAVSDTAAGLHRECADSSGQADERPIEGLDEHLTEEIDSISHSIHEEATRMNDELTGGDPNMLRTLLIVLEYDDSRDFDEVRRLRHEVSDTDEDVAEQLQRIEELLSEIDAARQYLKTVVVERQLAQLSRLLIYTGLFSVTVALLGIFTYRDIAGVTAPYALLVVAAGLLVVTTLLPLAILSAYILRVATIARQTAAFGPFVPESE</sequence>
<keyword evidence="2" id="KW-0812">Transmembrane</keyword>
<keyword evidence="1" id="KW-0175">Coiled coil</keyword>
<feature type="transmembrane region" description="Helical" evidence="2">
    <location>
        <begin position="261"/>
        <end position="280"/>
    </location>
</feature>
<proteinExistence type="predicted"/>
<keyword evidence="2" id="KW-0472">Membrane</keyword>
<feature type="coiled-coil region" evidence="1">
    <location>
        <begin position="218"/>
        <end position="245"/>
    </location>
</feature>
<reference evidence="3 4" key="1">
    <citation type="journal article" date="2019" name="Int. J. Syst. Evol. Microbiol.">
        <title>The Global Catalogue of Microorganisms (GCM) 10K type strain sequencing project: providing services to taxonomists for standard genome sequencing and annotation.</title>
        <authorList>
            <consortium name="The Broad Institute Genomics Platform"/>
            <consortium name="The Broad Institute Genome Sequencing Center for Infectious Disease"/>
            <person name="Wu L."/>
            <person name="Ma J."/>
        </authorList>
    </citation>
    <scope>NUCLEOTIDE SEQUENCE [LARGE SCALE GENOMIC DNA]</scope>
    <source>
        <strain evidence="3 4">JCM 16328</strain>
    </source>
</reference>
<keyword evidence="4" id="KW-1185">Reference proteome</keyword>
<dbReference type="InterPro" id="IPR058278">
    <property type="entry name" value="DUF7972"/>
</dbReference>
<gene>
    <name evidence="3" type="ORF">GCM10009020_35550</name>
</gene>
<accession>A0AAV3TEQ3</accession>
<evidence type="ECO:0000313" key="4">
    <source>
        <dbReference type="Proteomes" id="UP001500420"/>
    </source>
</evidence>